<dbReference type="Pfam" id="PF08241">
    <property type="entry name" value="Methyltransf_11"/>
    <property type="match status" value="1"/>
</dbReference>
<evidence type="ECO:0000256" key="3">
    <source>
        <dbReference type="ARBA" id="ARBA00012327"/>
    </source>
</evidence>
<dbReference type="GO" id="GO:0102130">
    <property type="term" value="F:malonyl-CoA methyltransferase activity"/>
    <property type="evidence" value="ECO:0007669"/>
    <property type="project" value="UniProtKB-EC"/>
</dbReference>
<organism evidence="10 11">
    <name type="scientific">Marinomonas communis</name>
    <dbReference type="NCBI Taxonomy" id="28254"/>
    <lineage>
        <taxon>Bacteria</taxon>
        <taxon>Pseudomonadati</taxon>
        <taxon>Pseudomonadota</taxon>
        <taxon>Gammaproteobacteria</taxon>
        <taxon>Oceanospirillales</taxon>
        <taxon>Oceanospirillaceae</taxon>
        <taxon>Marinomonas</taxon>
    </lineage>
</organism>
<gene>
    <name evidence="8" type="primary">bioC</name>
    <name evidence="10" type="ORF">C8D85_2192</name>
</gene>
<dbReference type="EC" id="2.1.1.197" evidence="3 8"/>
<evidence type="ECO:0000313" key="10">
    <source>
        <dbReference type="EMBL" id="TDR13315.1"/>
    </source>
</evidence>
<comment type="similarity">
    <text evidence="8">Belongs to the methyltransferase superfamily.</text>
</comment>
<dbReference type="InterPro" id="IPR011814">
    <property type="entry name" value="BioC"/>
</dbReference>
<evidence type="ECO:0000256" key="2">
    <source>
        <dbReference type="ARBA" id="ARBA00004746"/>
    </source>
</evidence>
<dbReference type="NCBIfam" id="TIGR02072">
    <property type="entry name" value="BioC"/>
    <property type="match status" value="1"/>
</dbReference>
<comment type="catalytic activity">
    <reaction evidence="1 8">
        <text>malonyl-[ACP] + S-adenosyl-L-methionine = malonyl-[ACP] methyl ester + S-adenosyl-L-homocysteine</text>
        <dbReference type="Rhea" id="RHEA:17105"/>
        <dbReference type="Rhea" id="RHEA-COMP:9623"/>
        <dbReference type="Rhea" id="RHEA-COMP:9954"/>
        <dbReference type="ChEBI" id="CHEBI:57856"/>
        <dbReference type="ChEBI" id="CHEBI:59789"/>
        <dbReference type="ChEBI" id="CHEBI:78449"/>
        <dbReference type="ChEBI" id="CHEBI:78845"/>
        <dbReference type="EC" id="2.1.1.197"/>
    </reaction>
</comment>
<evidence type="ECO:0000256" key="8">
    <source>
        <dbReference type="HAMAP-Rule" id="MF_00835"/>
    </source>
</evidence>
<name>A0A4R6X317_9GAMM</name>
<evidence type="ECO:0000256" key="4">
    <source>
        <dbReference type="ARBA" id="ARBA00022603"/>
    </source>
</evidence>
<dbReference type="GO" id="GO:0009102">
    <property type="term" value="P:biotin biosynthetic process"/>
    <property type="evidence" value="ECO:0007669"/>
    <property type="project" value="UniProtKB-UniRule"/>
</dbReference>
<dbReference type="RefSeq" id="WP_133562566.1">
    <property type="nucleotide sequence ID" value="NZ_SNZA01000003.1"/>
</dbReference>
<dbReference type="PANTHER" id="PTHR13090">
    <property type="entry name" value="ARGININE-HYDROXYLASE NDUFAF5, MITOCHONDRIAL"/>
    <property type="match status" value="1"/>
</dbReference>
<evidence type="ECO:0000259" key="9">
    <source>
        <dbReference type="Pfam" id="PF08241"/>
    </source>
</evidence>
<feature type="domain" description="Methyltransferase type 11" evidence="9">
    <location>
        <begin position="54"/>
        <end position="146"/>
    </location>
</feature>
<dbReference type="SUPFAM" id="SSF53335">
    <property type="entry name" value="S-adenosyl-L-methionine-dependent methyltransferases"/>
    <property type="match status" value="1"/>
</dbReference>
<comment type="pathway">
    <text evidence="2 8">Cofactor biosynthesis; biotin biosynthesis.</text>
</comment>
<dbReference type="PANTHER" id="PTHR13090:SF1">
    <property type="entry name" value="ARGININE-HYDROXYLASE NDUFAF5, MITOCHONDRIAL"/>
    <property type="match status" value="1"/>
</dbReference>
<dbReference type="OrthoDB" id="9760689at2"/>
<reference evidence="10 11" key="1">
    <citation type="submission" date="2019-03" db="EMBL/GenBank/DDBJ databases">
        <title>Genomic Encyclopedia of Type Strains, Phase IV (KMG-IV): sequencing the most valuable type-strain genomes for metagenomic binning, comparative biology and taxonomic classification.</title>
        <authorList>
            <person name="Goeker M."/>
        </authorList>
    </citation>
    <scope>NUCLEOTIDE SEQUENCE [LARGE SCALE GENOMIC DNA]</scope>
    <source>
        <strain evidence="10 11">DSM 5604</strain>
    </source>
</reference>
<accession>A0A4R6X317</accession>
<comment type="caution">
    <text evidence="10">The sequence shown here is derived from an EMBL/GenBank/DDBJ whole genome shotgun (WGS) entry which is preliminary data.</text>
</comment>
<dbReference type="HAMAP" id="MF_00835">
    <property type="entry name" value="BioC"/>
    <property type="match status" value="1"/>
</dbReference>
<evidence type="ECO:0000313" key="11">
    <source>
        <dbReference type="Proteomes" id="UP000295729"/>
    </source>
</evidence>
<dbReference type="AlphaFoldDB" id="A0A4R6X317"/>
<protein>
    <recommendedName>
        <fullName evidence="3 8">Malonyl-[acyl-carrier protein] O-methyltransferase</fullName>
        <shortName evidence="8">Malonyl-ACP O-methyltransferase</shortName>
        <ecNumber evidence="3 8">2.1.1.197</ecNumber>
    </recommendedName>
    <alternativeName>
        <fullName evidence="8">Biotin synthesis protein BioC</fullName>
    </alternativeName>
</protein>
<evidence type="ECO:0000256" key="7">
    <source>
        <dbReference type="ARBA" id="ARBA00022756"/>
    </source>
</evidence>
<dbReference type="UniPathway" id="UPA00078"/>
<dbReference type="GO" id="GO:0008757">
    <property type="term" value="F:S-adenosylmethionine-dependent methyltransferase activity"/>
    <property type="evidence" value="ECO:0007669"/>
    <property type="project" value="InterPro"/>
</dbReference>
<dbReference type="CDD" id="cd02440">
    <property type="entry name" value="AdoMet_MTases"/>
    <property type="match status" value="1"/>
</dbReference>
<evidence type="ECO:0000256" key="6">
    <source>
        <dbReference type="ARBA" id="ARBA00022691"/>
    </source>
</evidence>
<dbReference type="InterPro" id="IPR013216">
    <property type="entry name" value="Methyltransf_11"/>
</dbReference>
<dbReference type="GO" id="GO:0010340">
    <property type="term" value="F:carboxyl-O-methyltransferase activity"/>
    <property type="evidence" value="ECO:0007669"/>
    <property type="project" value="UniProtKB-UniRule"/>
</dbReference>
<dbReference type="InterPro" id="IPR029063">
    <property type="entry name" value="SAM-dependent_MTases_sf"/>
</dbReference>
<dbReference type="Proteomes" id="UP000295729">
    <property type="component" value="Unassembled WGS sequence"/>
</dbReference>
<evidence type="ECO:0000256" key="5">
    <source>
        <dbReference type="ARBA" id="ARBA00022679"/>
    </source>
</evidence>
<keyword evidence="7 8" id="KW-0093">Biotin biosynthesis</keyword>
<dbReference type="GO" id="GO:0032259">
    <property type="term" value="P:methylation"/>
    <property type="evidence" value="ECO:0007669"/>
    <property type="project" value="UniProtKB-KW"/>
</dbReference>
<dbReference type="InterPro" id="IPR050602">
    <property type="entry name" value="Malonyl-ACP_OMT"/>
</dbReference>
<proteinExistence type="inferred from homology"/>
<evidence type="ECO:0000256" key="1">
    <source>
        <dbReference type="ARBA" id="ARBA00000852"/>
    </source>
</evidence>
<dbReference type="EMBL" id="SNZA01000003">
    <property type="protein sequence ID" value="TDR13315.1"/>
    <property type="molecule type" value="Genomic_DNA"/>
</dbReference>
<keyword evidence="5 8" id="KW-0808">Transferase</keyword>
<comment type="function">
    <text evidence="8">Converts the free carboxyl group of a malonyl-thioester to its methyl ester by transfer of a methyl group from S-adenosyl-L-methionine (SAM). It allows to synthesize pimeloyl-ACP via the fatty acid synthetic pathway.</text>
</comment>
<keyword evidence="6 8" id="KW-0949">S-adenosyl-L-methionine</keyword>
<sequence length="266" mass="29449">MTIRSTEAITSYKQKVAMRFSRAAESYDQYAVFQELVLSELMTRFAPNPNDSWVDIGTGTGRALEAMQSVQPQLSCVALDLSFEMLCQAQQRAVGVSLVCADAESLPFKSAAFDGILSSLAIQWCLHPDHLFKEWFRVLNDHGQVLVSTLVSGSMPELGKAWQLVDGRLHHNQYPELETLLNHCSDAGFKVAGAEQKTLTAYFDSVKEAVYSLKKVGASLVTESTDVVSPSRWKAFESAYQQQATDRGIPLSYEVAFIQLTKVDHG</sequence>
<keyword evidence="4 8" id="KW-0489">Methyltransferase</keyword>
<dbReference type="Gene3D" id="3.40.50.150">
    <property type="entry name" value="Vaccinia Virus protein VP39"/>
    <property type="match status" value="1"/>
</dbReference>
<keyword evidence="11" id="KW-1185">Reference proteome</keyword>